<dbReference type="Pfam" id="PF01833">
    <property type="entry name" value="TIG"/>
    <property type="match status" value="1"/>
</dbReference>
<keyword evidence="6 8" id="KW-1133">Transmembrane helix</keyword>
<dbReference type="EMBL" id="UINC01001460">
    <property type="protein sequence ID" value="SUZ81222.1"/>
    <property type="molecule type" value="Genomic_DNA"/>
</dbReference>
<evidence type="ECO:0000256" key="5">
    <source>
        <dbReference type="ARBA" id="ARBA00022729"/>
    </source>
</evidence>
<evidence type="ECO:0000313" key="11">
    <source>
        <dbReference type="EMBL" id="SUZ81222.1"/>
    </source>
</evidence>
<dbReference type="PANTHER" id="PTHR16026">
    <property type="entry name" value="CARTILAGE ACIDIC PROTEIN 1"/>
    <property type="match status" value="1"/>
</dbReference>
<evidence type="ECO:0000256" key="7">
    <source>
        <dbReference type="ARBA" id="ARBA00023136"/>
    </source>
</evidence>
<evidence type="ECO:0000256" key="8">
    <source>
        <dbReference type="SAM" id="Phobius"/>
    </source>
</evidence>
<evidence type="ECO:0000256" key="2">
    <source>
        <dbReference type="ARBA" id="ARBA00006386"/>
    </source>
</evidence>
<dbReference type="Pfam" id="PF03773">
    <property type="entry name" value="ArsP_1"/>
    <property type="match status" value="1"/>
</dbReference>
<evidence type="ECO:0000256" key="1">
    <source>
        <dbReference type="ARBA" id="ARBA00004651"/>
    </source>
</evidence>
<dbReference type="InterPro" id="IPR011519">
    <property type="entry name" value="UnbV_ASPIC"/>
</dbReference>
<gene>
    <name evidence="11" type="ORF">METZ01_LOCUS34076</name>
</gene>
<comment type="similarity">
    <text evidence="2">Belongs to the UPF0718 family.</text>
</comment>
<name>A0A381QPF1_9ZZZZ</name>
<keyword evidence="3" id="KW-1003">Cell membrane</keyword>
<feature type="domain" description="IPT/TIG" evidence="9">
    <location>
        <begin position="394"/>
        <end position="460"/>
    </location>
</feature>
<sequence length="1005" mass="108784">MFKSELDKKRIIGIVGILVLIGLFVAFNRIPKLDVIAEDMLSSVATVEKCFQGFCVDPTPHTSWTTRWLNFSLSYLKLVSIGMIFAFLIAGITEVFIFPNTARHPLIDRGIRGSIKGALIGPFMNLCSACIVPVSNALSRRGASPEVVLGITQSSPNLNILTILMTLTIFTPGLALSRLGIAVLAVIILGLITKLFASRNALDRTVTIAPIPLIEEEVSWSHVVKDGIGPTLRISCLHLLRVGPLMIIAGFTVGLIIQLLDPGFVDDYLGNGYTGILIAATIGILINVPLLFEIPLIAALILLGLSPGPATTLLFSVGAAGPITFWGLSQVIPKRTVLGFAITTWLLGVGGGLVVMLSGIVADTGLKGLSADSCLSTGFIARSPAEQKNQQFKIASITPNVVNSDGRSLLMIRGQGFDDDTKILINGIDSTWDVLSPGCIMAFTPPHAVGTADVEVRNTSFPQLKLEGAITYVDPFFQEVGDEANLNFKHYRDALDIIPIGGGVIVFDYNNDGFQDIYIVSTPDIGDLAPDTDGSNALYANNGDGTFSDVARWARVDDPLGKGNGGCSSDYNRDGYQDLFVTNWGASKLFAGGEDGRFTNVTGRSGLQEPDTTFRSSGCAWGDYDNDGYLDLVVVRYIDESNPDAFSKRLYHFDVRPLSLFRNQGDGTFSNETHLLNSDSSPSRKRGDYGNIWGSGFQPKWVDFDNDGDIDLYVVNDFGEEISPNVLWRNDGMSNVGTWRFTDISQSSHSDIAMFGMGIAVGDYNRDGNIDFYLTNINENHLLSKDPVDDTFSDVASQAGVSAGIFDTQPRVSWGTVFFDYDNDGFEDLYVASGWLDTDDINRKNQANVLFHNNGDATFTDVTHLSGTGDFGIGRGLAYGDFNNDGCLDLFLVNLGRQADIGQESKLFENACDWGSNWLQVKTIGTISNTNGIGARLKITYGPEIQWRSISAGGSSMSQNALVAHFGLANAQIVDSLEIHWPSGTIQTLRNIEANQIITVIEPLG</sequence>
<reference evidence="11" key="1">
    <citation type="submission" date="2018-05" db="EMBL/GenBank/DDBJ databases">
        <authorList>
            <person name="Lanie J.A."/>
            <person name="Ng W.-L."/>
            <person name="Kazmierczak K.M."/>
            <person name="Andrzejewski T.M."/>
            <person name="Davidsen T.M."/>
            <person name="Wayne K.J."/>
            <person name="Tettelin H."/>
            <person name="Glass J.I."/>
            <person name="Rusch D."/>
            <person name="Podicherti R."/>
            <person name="Tsui H.-C.T."/>
            <person name="Winkler M.E."/>
        </authorList>
    </citation>
    <scope>NUCLEOTIDE SEQUENCE</scope>
</reference>
<dbReference type="AlphaFoldDB" id="A0A381QPF1"/>
<evidence type="ECO:0000256" key="3">
    <source>
        <dbReference type="ARBA" id="ARBA00022475"/>
    </source>
</evidence>
<evidence type="ECO:0000259" key="10">
    <source>
        <dbReference type="Pfam" id="PF07593"/>
    </source>
</evidence>
<dbReference type="Gene3D" id="2.130.10.130">
    <property type="entry name" value="Integrin alpha, N-terminal"/>
    <property type="match status" value="2"/>
</dbReference>
<feature type="transmembrane region" description="Helical" evidence="8">
    <location>
        <begin position="239"/>
        <end position="260"/>
    </location>
</feature>
<protein>
    <recommendedName>
        <fullName evidence="12">ASPIC/UnbV domain-containing protein</fullName>
    </recommendedName>
</protein>
<dbReference type="InterPro" id="IPR014756">
    <property type="entry name" value="Ig_E-set"/>
</dbReference>
<dbReference type="PANTHER" id="PTHR16026:SF0">
    <property type="entry name" value="CARTILAGE ACIDIC PROTEIN 1"/>
    <property type="match status" value="1"/>
</dbReference>
<comment type="subcellular location">
    <subcellularLocation>
        <location evidence="1">Cell membrane</location>
        <topology evidence="1">Multi-pass membrane protein</topology>
    </subcellularLocation>
</comment>
<evidence type="ECO:0008006" key="12">
    <source>
        <dbReference type="Google" id="ProtNLM"/>
    </source>
</evidence>
<keyword evidence="4 8" id="KW-0812">Transmembrane</keyword>
<evidence type="ECO:0000256" key="4">
    <source>
        <dbReference type="ARBA" id="ARBA00022692"/>
    </source>
</evidence>
<feature type="transmembrane region" description="Helical" evidence="8">
    <location>
        <begin position="119"/>
        <end position="138"/>
    </location>
</feature>
<dbReference type="Gene3D" id="2.60.40.10">
    <property type="entry name" value="Immunoglobulins"/>
    <property type="match status" value="1"/>
</dbReference>
<dbReference type="Pfam" id="PF07593">
    <property type="entry name" value="UnbV_ASPIC"/>
    <property type="match status" value="1"/>
</dbReference>
<organism evidence="11">
    <name type="scientific">marine metagenome</name>
    <dbReference type="NCBI Taxonomy" id="408172"/>
    <lineage>
        <taxon>unclassified sequences</taxon>
        <taxon>metagenomes</taxon>
        <taxon>ecological metagenomes</taxon>
    </lineage>
</organism>
<feature type="transmembrane region" description="Helical" evidence="8">
    <location>
        <begin position="158"/>
        <end position="191"/>
    </location>
</feature>
<dbReference type="InterPro" id="IPR013517">
    <property type="entry name" value="FG-GAP"/>
</dbReference>
<feature type="transmembrane region" description="Helical" evidence="8">
    <location>
        <begin position="272"/>
        <end position="305"/>
    </location>
</feature>
<evidence type="ECO:0000259" key="9">
    <source>
        <dbReference type="Pfam" id="PF01833"/>
    </source>
</evidence>
<keyword evidence="7 8" id="KW-0472">Membrane</keyword>
<feature type="transmembrane region" description="Helical" evidence="8">
    <location>
        <begin position="12"/>
        <end position="30"/>
    </location>
</feature>
<dbReference type="InterPro" id="IPR027039">
    <property type="entry name" value="Crtac1"/>
</dbReference>
<dbReference type="Pfam" id="PF13517">
    <property type="entry name" value="FG-GAP_3"/>
    <property type="match status" value="3"/>
</dbReference>
<proteinExistence type="inferred from homology"/>
<feature type="transmembrane region" description="Helical" evidence="8">
    <location>
        <begin position="338"/>
        <end position="362"/>
    </location>
</feature>
<dbReference type="SUPFAM" id="SSF69318">
    <property type="entry name" value="Integrin alpha N-terminal domain"/>
    <property type="match status" value="2"/>
</dbReference>
<dbReference type="InterPro" id="IPR013783">
    <property type="entry name" value="Ig-like_fold"/>
</dbReference>
<dbReference type="InterPro" id="IPR002909">
    <property type="entry name" value="IPT_dom"/>
</dbReference>
<accession>A0A381QPF1</accession>
<dbReference type="GO" id="GO:0005886">
    <property type="term" value="C:plasma membrane"/>
    <property type="evidence" value="ECO:0007669"/>
    <property type="project" value="UniProtKB-SubCell"/>
</dbReference>
<dbReference type="InterPro" id="IPR005524">
    <property type="entry name" value="DUF318"/>
</dbReference>
<dbReference type="InterPro" id="IPR028994">
    <property type="entry name" value="Integrin_alpha_N"/>
</dbReference>
<keyword evidence="5" id="KW-0732">Signal</keyword>
<feature type="domain" description="ASPIC/UnbV" evidence="10">
    <location>
        <begin position="932"/>
        <end position="999"/>
    </location>
</feature>
<feature type="transmembrane region" description="Helical" evidence="8">
    <location>
        <begin position="75"/>
        <end position="98"/>
    </location>
</feature>
<dbReference type="SUPFAM" id="SSF81296">
    <property type="entry name" value="E set domains"/>
    <property type="match status" value="1"/>
</dbReference>
<evidence type="ECO:0000256" key="6">
    <source>
        <dbReference type="ARBA" id="ARBA00022989"/>
    </source>
</evidence>